<name>A0ABR0NA86_GOSAR</name>
<dbReference type="EMBL" id="JARKNE010000010">
    <property type="protein sequence ID" value="KAK5791888.1"/>
    <property type="molecule type" value="Genomic_DNA"/>
</dbReference>
<comment type="caution">
    <text evidence="2">The sequence shown here is derived from an EMBL/GenBank/DDBJ whole genome shotgun (WGS) entry which is preliminary data.</text>
</comment>
<sequence>MTRSKSTLIEPHSEPKRVIRRRQQWMQNHPPTIVDSPRENPLFEDPLEPQPPPPVQIVPHMARQESTLRDYALPTLDVRGSINRPTINANNFGIKSAIIQIIQNNLQFRGTMIEDPNQHLKQFIHIPTISKPKHAVIYLHE</sequence>
<evidence type="ECO:0000313" key="3">
    <source>
        <dbReference type="Proteomes" id="UP001358586"/>
    </source>
</evidence>
<feature type="region of interest" description="Disordered" evidence="1">
    <location>
        <begin position="1"/>
        <end position="53"/>
    </location>
</feature>
<dbReference type="Proteomes" id="UP001358586">
    <property type="component" value="Chromosome 10"/>
</dbReference>
<evidence type="ECO:0000313" key="2">
    <source>
        <dbReference type="EMBL" id="KAK5791888.1"/>
    </source>
</evidence>
<organism evidence="2 3">
    <name type="scientific">Gossypium arboreum</name>
    <name type="common">Tree cotton</name>
    <name type="synonym">Gossypium nanking</name>
    <dbReference type="NCBI Taxonomy" id="29729"/>
    <lineage>
        <taxon>Eukaryota</taxon>
        <taxon>Viridiplantae</taxon>
        <taxon>Streptophyta</taxon>
        <taxon>Embryophyta</taxon>
        <taxon>Tracheophyta</taxon>
        <taxon>Spermatophyta</taxon>
        <taxon>Magnoliopsida</taxon>
        <taxon>eudicotyledons</taxon>
        <taxon>Gunneridae</taxon>
        <taxon>Pentapetalae</taxon>
        <taxon>rosids</taxon>
        <taxon>malvids</taxon>
        <taxon>Malvales</taxon>
        <taxon>Malvaceae</taxon>
        <taxon>Malvoideae</taxon>
        <taxon>Gossypium</taxon>
    </lineage>
</organism>
<gene>
    <name evidence="2" type="ORF">PVK06_033001</name>
</gene>
<reference evidence="2 3" key="1">
    <citation type="submission" date="2023-03" db="EMBL/GenBank/DDBJ databases">
        <title>WGS of Gossypium arboreum.</title>
        <authorList>
            <person name="Yu D."/>
        </authorList>
    </citation>
    <scope>NUCLEOTIDE SEQUENCE [LARGE SCALE GENOMIC DNA]</scope>
    <source>
        <tissue evidence="2">Leaf</tissue>
    </source>
</reference>
<protein>
    <submittedName>
        <fullName evidence="2">Uncharacterized protein</fullName>
    </submittedName>
</protein>
<proteinExistence type="predicted"/>
<evidence type="ECO:0000256" key="1">
    <source>
        <dbReference type="SAM" id="MobiDB-lite"/>
    </source>
</evidence>
<keyword evidence="3" id="KW-1185">Reference proteome</keyword>
<accession>A0ABR0NA86</accession>